<name>A0A4S4C2R6_9BACI</name>
<keyword evidence="4 5" id="KW-0067">ATP-binding</keyword>
<reference evidence="5 6" key="1">
    <citation type="submission" date="2019-04" db="EMBL/GenBank/DDBJ databases">
        <title>Bacillus sediminilitoris sp. nov., isolated from a tidal flat sediment on the East China Sea.</title>
        <authorList>
            <person name="Wei Y."/>
            <person name="Mao H."/>
            <person name="Fang J."/>
        </authorList>
    </citation>
    <scope>NUCLEOTIDE SEQUENCE [LARGE SCALE GENOMIC DNA]</scope>
    <source>
        <strain evidence="5 6">DSL-17</strain>
    </source>
</reference>
<dbReference type="GO" id="GO:0016887">
    <property type="term" value="F:ATP hydrolysis activity"/>
    <property type="evidence" value="ECO:0007669"/>
    <property type="project" value="InterPro"/>
</dbReference>
<organism evidence="5 6">
    <name type="scientific">Metabacillus sediminilitoris</name>
    <dbReference type="NCBI Taxonomy" id="2567941"/>
    <lineage>
        <taxon>Bacteria</taxon>
        <taxon>Bacillati</taxon>
        <taxon>Bacillota</taxon>
        <taxon>Bacilli</taxon>
        <taxon>Bacillales</taxon>
        <taxon>Bacillaceae</taxon>
        <taxon>Metabacillus</taxon>
    </lineage>
</organism>
<dbReference type="GO" id="GO:0005524">
    <property type="term" value="F:ATP binding"/>
    <property type="evidence" value="ECO:0007669"/>
    <property type="project" value="UniProtKB-KW"/>
</dbReference>
<dbReference type="RefSeq" id="WP_136352069.1">
    <property type="nucleotide sequence ID" value="NZ_CP046266.1"/>
</dbReference>
<dbReference type="AlphaFoldDB" id="A0A4S4C2R6"/>
<keyword evidence="2" id="KW-0813">Transport</keyword>
<proteinExistence type="inferred from homology"/>
<evidence type="ECO:0000313" key="5">
    <source>
        <dbReference type="EMBL" id="THF81985.1"/>
    </source>
</evidence>
<keyword evidence="6" id="KW-1185">Reference proteome</keyword>
<accession>A0A4S4C2R6</accession>
<comment type="similarity">
    <text evidence="1">Belongs to the ABC transporter superfamily.</text>
</comment>
<dbReference type="InterPro" id="IPR003593">
    <property type="entry name" value="AAA+_ATPase"/>
</dbReference>
<dbReference type="EMBL" id="SSNT01000003">
    <property type="protein sequence ID" value="THF81985.1"/>
    <property type="molecule type" value="Genomic_DNA"/>
</dbReference>
<evidence type="ECO:0000256" key="2">
    <source>
        <dbReference type="ARBA" id="ARBA00022448"/>
    </source>
</evidence>
<dbReference type="InterPro" id="IPR027417">
    <property type="entry name" value="P-loop_NTPase"/>
</dbReference>
<dbReference type="PANTHER" id="PTHR43335:SF4">
    <property type="entry name" value="ABC TRANSPORTER, ATP-BINDING PROTEIN"/>
    <property type="match status" value="1"/>
</dbReference>
<evidence type="ECO:0000256" key="4">
    <source>
        <dbReference type="ARBA" id="ARBA00022840"/>
    </source>
</evidence>
<evidence type="ECO:0000313" key="6">
    <source>
        <dbReference type="Proteomes" id="UP000310334"/>
    </source>
</evidence>
<dbReference type="InterPro" id="IPR017871">
    <property type="entry name" value="ABC_transporter-like_CS"/>
</dbReference>
<dbReference type="SMART" id="SM00382">
    <property type="entry name" value="AAA"/>
    <property type="match status" value="1"/>
</dbReference>
<protein>
    <submittedName>
        <fullName evidence="5">ABC transporter ATP-binding protein</fullName>
    </submittedName>
</protein>
<keyword evidence="3" id="KW-0547">Nucleotide-binding</keyword>
<dbReference type="PANTHER" id="PTHR43335">
    <property type="entry name" value="ABC TRANSPORTER, ATP-BINDING PROTEIN"/>
    <property type="match status" value="1"/>
</dbReference>
<gene>
    <name evidence="5" type="ORF">E6W99_04880</name>
</gene>
<dbReference type="SUPFAM" id="SSF52540">
    <property type="entry name" value="P-loop containing nucleoside triphosphate hydrolases"/>
    <property type="match status" value="1"/>
</dbReference>
<dbReference type="OrthoDB" id="9804819at2"/>
<dbReference type="Pfam" id="PF00005">
    <property type="entry name" value="ABC_tran"/>
    <property type="match status" value="1"/>
</dbReference>
<evidence type="ECO:0000256" key="3">
    <source>
        <dbReference type="ARBA" id="ARBA00022741"/>
    </source>
</evidence>
<dbReference type="Gene3D" id="3.40.50.300">
    <property type="entry name" value="P-loop containing nucleotide triphosphate hydrolases"/>
    <property type="match status" value="1"/>
</dbReference>
<dbReference type="InterPro" id="IPR003439">
    <property type="entry name" value="ABC_transporter-like_ATP-bd"/>
</dbReference>
<sequence>MKEFEIVLKVDHLSKKIGKSLIIKDVSFELSRGEILGLLGPNGSGKTTILKMLVGLIKPTNGLVLIEGHHINKEFEKAIMHVGAIIENPIMYDYLSGYDNLIHFFRMTDQFSSKRIDEVIERLKMDDYIFDKVYTYSLGMRQRLGLAQALLHRPSILLLDEPTNGLDPEGIKSLRETLRKLAREENVSIIISSHILAEIELICDSVLVMDDGTCIQRGLLSDLQEGTSTLQTYSFKVLNGEKLKTIIENKLDHNNIHYHSSGFSIELMIHDVAQLNKLLVSSGIDVVGIERTGSPLEELFLQTVRGEGS</sequence>
<dbReference type="PROSITE" id="PS00211">
    <property type="entry name" value="ABC_TRANSPORTER_1"/>
    <property type="match status" value="1"/>
</dbReference>
<dbReference type="Proteomes" id="UP000310334">
    <property type="component" value="Unassembled WGS sequence"/>
</dbReference>
<dbReference type="PROSITE" id="PS50893">
    <property type="entry name" value="ABC_TRANSPORTER_2"/>
    <property type="match status" value="1"/>
</dbReference>
<comment type="caution">
    <text evidence="5">The sequence shown here is derived from an EMBL/GenBank/DDBJ whole genome shotgun (WGS) entry which is preliminary data.</text>
</comment>
<evidence type="ECO:0000256" key="1">
    <source>
        <dbReference type="ARBA" id="ARBA00005417"/>
    </source>
</evidence>